<dbReference type="InterPro" id="IPR000568">
    <property type="entry name" value="ATP_synth_F0_asu"/>
</dbReference>
<keyword evidence="8" id="KW-0406">Ion transport</keyword>
<dbReference type="InterPro" id="IPR023011">
    <property type="entry name" value="ATP_synth_F0_asu_AS"/>
</dbReference>
<dbReference type="PRINTS" id="PR00123">
    <property type="entry name" value="ATPASEA"/>
</dbReference>
<dbReference type="PANTHER" id="PTHR11410">
    <property type="entry name" value="ATP SYNTHASE SUBUNIT A"/>
    <property type="match status" value="1"/>
</dbReference>
<dbReference type="SUPFAM" id="SSF81336">
    <property type="entry name" value="F1F0 ATP synthase subunit A"/>
    <property type="match status" value="1"/>
</dbReference>
<evidence type="ECO:0000256" key="1">
    <source>
        <dbReference type="ARBA" id="ARBA00004141"/>
    </source>
</evidence>
<evidence type="ECO:0000256" key="10">
    <source>
        <dbReference type="ARBA" id="ARBA00023310"/>
    </source>
</evidence>
<reference evidence="13" key="1">
    <citation type="journal article" date="2020" name="Nat. Commun.">
        <title>Phylogenomic analysis of Orthoptera sheds new light on the evolution of acoustic communication.</title>
        <authorList>
            <person name="Song H."/>
        </authorList>
    </citation>
    <scope>NUCLEOTIDE SEQUENCE</scope>
    <source>
        <tissue evidence="13">Femur muscle</tissue>
    </source>
</reference>
<evidence type="ECO:0000256" key="4">
    <source>
        <dbReference type="ARBA" id="ARBA00022547"/>
    </source>
</evidence>
<feature type="transmembrane region" description="Helical" evidence="12">
    <location>
        <begin position="72"/>
        <end position="94"/>
    </location>
</feature>
<dbReference type="InterPro" id="IPR045083">
    <property type="entry name" value="ATP_synth_F0_asu_bact/mt"/>
</dbReference>
<keyword evidence="7 12" id="KW-1133">Transmembrane helix</keyword>
<gene>
    <name evidence="13" type="primary">ATP6</name>
</gene>
<dbReference type="PROSITE" id="PS00449">
    <property type="entry name" value="ATPASE_A"/>
    <property type="match status" value="1"/>
</dbReference>
<protein>
    <recommendedName>
        <fullName evidence="11">ATP synthase subunit a</fullName>
    </recommendedName>
</protein>
<dbReference type="PANTHER" id="PTHR11410:SF0">
    <property type="entry name" value="ATP SYNTHASE SUBUNIT A"/>
    <property type="match status" value="1"/>
</dbReference>
<evidence type="ECO:0000256" key="2">
    <source>
        <dbReference type="ARBA" id="ARBA00006810"/>
    </source>
</evidence>
<feature type="transmembrane region" description="Helical" evidence="12">
    <location>
        <begin position="188"/>
        <end position="212"/>
    </location>
</feature>
<name>A0A7G8LRS5_TRIPL</name>
<evidence type="ECO:0000256" key="7">
    <source>
        <dbReference type="ARBA" id="ARBA00022989"/>
    </source>
</evidence>
<evidence type="ECO:0000313" key="13">
    <source>
        <dbReference type="EMBL" id="QNJ59947.1"/>
    </source>
</evidence>
<keyword evidence="4" id="KW-0138">CF(0)</keyword>
<dbReference type="EMBL" id="MN935545">
    <property type="protein sequence ID" value="QNJ59947.1"/>
    <property type="molecule type" value="Genomic_DNA"/>
</dbReference>
<evidence type="ECO:0000256" key="6">
    <source>
        <dbReference type="ARBA" id="ARBA00022781"/>
    </source>
</evidence>
<dbReference type="Gene3D" id="1.20.120.220">
    <property type="entry name" value="ATP synthase, F0 complex, subunit A"/>
    <property type="match status" value="1"/>
</dbReference>
<organism evidence="13">
    <name type="scientific">Trimerotropis pallidipennis</name>
    <name type="common">Pallid-winged grasshopper</name>
    <name type="synonym">Oedipoda pallidipennis</name>
    <dbReference type="NCBI Taxonomy" id="321407"/>
    <lineage>
        <taxon>Eukaryota</taxon>
        <taxon>Metazoa</taxon>
        <taxon>Ecdysozoa</taxon>
        <taxon>Arthropoda</taxon>
        <taxon>Hexapoda</taxon>
        <taxon>Insecta</taxon>
        <taxon>Pterygota</taxon>
        <taxon>Neoptera</taxon>
        <taxon>Polyneoptera</taxon>
        <taxon>Orthoptera</taxon>
        <taxon>Caelifera</taxon>
        <taxon>Acrididea</taxon>
        <taxon>Acridomorpha</taxon>
        <taxon>Acridoidea</taxon>
        <taxon>Acrididae</taxon>
        <taxon>Oedipodinae</taxon>
        <taxon>Trimerotropis</taxon>
    </lineage>
</organism>
<dbReference type="Pfam" id="PF00119">
    <property type="entry name" value="ATP-synt_A"/>
    <property type="match status" value="1"/>
</dbReference>
<dbReference type="AlphaFoldDB" id="A0A7G8LRS5"/>
<dbReference type="GO" id="GO:0045259">
    <property type="term" value="C:proton-transporting ATP synthase complex"/>
    <property type="evidence" value="ECO:0007669"/>
    <property type="project" value="UniProtKB-KW"/>
</dbReference>
<evidence type="ECO:0000256" key="3">
    <source>
        <dbReference type="ARBA" id="ARBA00022448"/>
    </source>
</evidence>
<dbReference type="NCBIfam" id="TIGR01131">
    <property type="entry name" value="ATP_synt_6_or_A"/>
    <property type="match status" value="1"/>
</dbReference>
<geneLocation type="mitochondrion" evidence="13"/>
<evidence type="ECO:0000256" key="9">
    <source>
        <dbReference type="ARBA" id="ARBA00023136"/>
    </source>
</evidence>
<keyword evidence="5 12" id="KW-0812">Transmembrane</keyword>
<keyword evidence="9 12" id="KW-0472">Membrane</keyword>
<dbReference type="GO" id="GO:0005743">
    <property type="term" value="C:mitochondrial inner membrane"/>
    <property type="evidence" value="ECO:0007669"/>
    <property type="project" value="UniProtKB-SubCell"/>
</dbReference>
<evidence type="ECO:0000256" key="11">
    <source>
        <dbReference type="RuleBase" id="RU004450"/>
    </source>
</evidence>
<feature type="transmembrane region" description="Helical" evidence="12">
    <location>
        <begin position="20"/>
        <end position="39"/>
    </location>
</feature>
<sequence>MMTNLFSTFDPSTNIFNLSLNWTSTFLGLMLIPSMFWLLPSRINIMWNKLNLTLHNEFKTLMGPKSFNGSTMIFISIFIMMMFNNFMGLFPYIFTSTSHMVLTFTIALPMWMSFMLFGWINNTNHMFTHLVPQGTPTALMSFMVLIETISNIIRPGTLAVRLAANMIAGHLLLTLLGNTGPSLTMSMIYILILGQILLLILESAVAMIQAYVFSILSTLYSSEVY</sequence>
<keyword evidence="10" id="KW-0066">ATP synthesis</keyword>
<feature type="transmembrane region" description="Helical" evidence="12">
    <location>
        <begin position="100"/>
        <end position="120"/>
    </location>
</feature>
<dbReference type="InterPro" id="IPR035908">
    <property type="entry name" value="F0_ATP_A_sf"/>
</dbReference>
<dbReference type="CDD" id="cd00310">
    <property type="entry name" value="ATP-synt_Fo_a_6"/>
    <property type="match status" value="1"/>
</dbReference>
<evidence type="ECO:0000256" key="12">
    <source>
        <dbReference type="SAM" id="Phobius"/>
    </source>
</evidence>
<keyword evidence="3" id="KW-0813">Transport</keyword>
<keyword evidence="13" id="KW-0496">Mitochondrion</keyword>
<comment type="similarity">
    <text evidence="2">Belongs to the ATPase A chain family.</text>
</comment>
<proteinExistence type="inferred from homology"/>
<accession>A0A7G8LRS5</accession>
<dbReference type="GO" id="GO:0046933">
    <property type="term" value="F:proton-transporting ATP synthase activity, rotational mechanism"/>
    <property type="evidence" value="ECO:0007669"/>
    <property type="project" value="TreeGrafter"/>
</dbReference>
<keyword evidence="6" id="KW-0375">Hydrogen ion transport</keyword>
<evidence type="ECO:0000256" key="5">
    <source>
        <dbReference type="ARBA" id="ARBA00022692"/>
    </source>
</evidence>
<comment type="subcellular location">
    <subcellularLocation>
        <location evidence="1">Membrane</location>
        <topology evidence="1">Multi-pass membrane protein</topology>
    </subcellularLocation>
    <subcellularLocation>
        <location evidence="11">Mitochondrion inner membrane</location>
        <topology evidence="11">Multi-pass membrane protein</topology>
    </subcellularLocation>
</comment>
<evidence type="ECO:0000256" key="8">
    <source>
        <dbReference type="ARBA" id="ARBA00023065"/>
    </source>
</evidence>